<feature type="compositionally biased region" description="Basic and acidic residues" evidence="1">
    <location>
        <begin position="37"/>
        <end position="46"/>
    </location>
</feature>
<evidence type="ECO:0000256" key="1">
    <source>
        <dbReference type="SAM" id="MobiDB-lite"/>
    </source>
</evidence>
<dbReference type="RefSeq" id="WP_225866063.1">
    <property type="nucleotide sequence ID" value="NZ_CAJPQJ010000006.1"/>
</dbReference>
<organism evidence="3 4">
    <name type="scientific">Corynebacterium matruchotii</name>
    <dbReference type="NCBI Taxonomy" id="43768"/>
    <lineage>
        <taxon>Bacteria</taxon>
        <taxon>Bacillati</taxon>
        <taxon>Actinomycetota</taxon>
        <taxon>Actinomycetes</taxon>
        <taxon>Mycobacteriales</taxon>
        <taxon>Corynebacteriaceae</taxon>
        <taxon>Corynebacterium</taxon>
    </lineage>
</organism>
<keyword evidence="2" id="KW-0472">Membrane</keyword>
<dbReference type="Proteomes" id="UP000249886">
    <property type="component" value="Unassembled WGS sequence"/>
</dbReference>
<feature type="transmembrane region" description="Helical" evidence="2">
    <location>
        <begin position="178"/>
        <end position="201"/>
    </location>
</feature>
<feature type="transmembrane region" description="Helical" evidence="2">
    <location>
        <begin position="109"/>
        <end position="133"/>
    </location>
</feature>
<gene>
    <name evidence="3" type="ORF">NCTC10254_00582</name>
</gene>
<reference evidence="3 4" key="1">
    <citation type="submission" date="2018-06" db="EMBL/GenBank/DDBJ databases">
        <authorList>
            <consortium name="Pathogen Informatics"/>
            <person name="Doyle S."/>
        </authorList>
    </citation>
    <scope>NUCLEOTIDE SEQUENCE [LARGE SCALE GENOMIC DNA]</scope>
    <source>
        <strain evidence="3 4">NCTC10254</strain>
    </source>
</reference>
<feature type="compositionally biased region" description="Basic residues" evidence="1">
    <location>
        <begin position="14"/>
        <end position="26"/>
    </location>
</feature>
<accession>A0A8B4GSW1</accession>
<evidence type="ECO:0000256" key="2">
    <source>
        <dbReference type="SAM" id="Phobius"/>
    </source>
</evidence>
<keyword evidence="2" id="KW-1133">Transmembrane helix</keyword>
<evidence type="ECO:0000313" key="3">
    <source>
        <dbReference type="EMBL" id="SPW24212.1"/>
    </source>
</evidence>
<comment type="caution">
    <text evidence="3">The sequence shown here is derived from an EMBL/GenBank/DDBJ whole genome shotgun (WGS) entry which is preliminary data.</text>
</comment>
<dbReference type="EMBL" id="UARK01000001">
    <property type="protein sequence ID" value="SPW24212.1"/>
    <property type="molecule type" value="Genomic_DNA"/>
</dbReference>
<proteinExistence type="predicted"/>
<keyword evidence="2" id="KW-0812">Transmembrane</keyword>
<dbReference type="AlphaFoldDB" id="A0A8B4GSW1"/>
<dbReference type="GeneID" id="84572991"/>
<name>A0A8B4GSW1_9CORY</name>
<protein>
    <submittedName>
        <fullName evidence="3">Hypothetical membrane protein</fullName>
    </submittedName>
</protein>
<feature type="region of interest" description="Disordered" evidence="1">
    <location>
        <begin position="214"/>
        <end position="236"/>
    </location>
</feature>
<sequence length="236" mass="25980">MNSPNITDPPASTGRRRRSSTSKKRLWSPNTKTPKHAQTDNGRRDIKDELGRPETVVLAVKAWAFVLFFEVIHQIIEVIEKILNREETAHQIIQKTGDPQINSDATQQLHVVVFSIIGGAIAIVFVGIIFALVNSFNKATKRAFWARRALAFYGLYLGVRIVFIYTEISTIPANSLPIAFSAIDGAIAITVGVIALVAVVLGARDDSLKWVGETPVGFSPPPNGNGHDEKKDERKK</sequence>
<feature type="transmembrane region" description="Helical" evidence="2">
    <location>
        <begin position="145"/>
        <end position="166"/>
    </location>
</feature>
<feature type="compositionally biased region" description="Basic and acidic residues" evidence="1">
    <location>
        <begin position="226"/>
        <end position="236"/>
    </location>
</feature>
<feature type="region of interest" description="Disordered" evidence="1">
    <location>
        <begin position="1"/>
        <end position="46"/>
    </location>
</feature>
<evidence type="ECO:0000313" key="4">
    <source>
        <dbReference type="Proteomes" id="UP000249886"/>
    </source>
</evidence>